<sequence>MSEWGLSYPGIHRVELYVEPWNEGSWRAA</sequence>
<keyword evidence="2" id="KW-1185">Reference proteome</keyword>
<dbReference type="Proteomes" id="UP001486888">
    <property type="component" value="Chromosome"/>
</dbReference>
<organism evidence="1 2">
    <name type="scientific">Glutamicibacter ectropisis</name>
    <dbReference type="NCBI Taxonomy" id="3046593"/>
    <lineage>
        <taxon>Bacteria</taxon>
        <taxon>Bacillati</taxon>
        <taxon>Actinomycetota</taxon>
        <taxon>Actinomycetes</taxon>
        <taxon>Micrococcales</taxon>
        <taxon>Micrococcaceae</taxon>
        <taxon>Glutamicibacter</taxon>
    </lineage>
</organism>
<protein>
    <submittedName>
        <fullName evidence="1">Uncharacterized protein</fullName>
    </submittedName>
</protein>
<dbReference type="AlphaFoldDB" id="A0AAU6WIM9"/>
<name>A0AAU6WIM9_9MICC</name>
<dbReference type="EMBL" id="CP125942">
    <property type="protein sequence ID" value="XAO47539.1"/>
    <property type="molecule type" value="Genomic_DNA"/>
</dbReference>
<dbReference type="KEGG" id="gey:QMQ05_05155"/>
<gene>
    <name evidence="1" type="ORF">QMQ05_05155</name>
</gene>
<accession>A0AAU6WIM9</accession>
<evidence type="ECO:0000313" key="1">
    <source>
        <dbReference type="EMBL" id="XAO47539.1"/>
    </source>
</evidence>
<evidence type="ECO:0000313" key="2">
    <source>
        <dbReference type="Proteomes" id="UP001486888"/>
    </source>
</evidence>
<proteinExistence type="predicted"/>
<reference evidence="1 2" key="1">
    <citation type="submission" date="2023-05" db="EMBL/GenBank/DDBJ databases">
        <title>Glutamicibacter sp. B1, complete genome.</title>
        <authorList>
            <person name="Long Y.H."/>
            <person name="Fang T."/>
            <person name="Li X.Y."/>
        </authorList>
    </citation>
    <scope>NUCLEOTIDE SEQUENCE [LARGE SCALE GENOMIC DNA]</scope>
    <source>
        <strain evidence="1 2">B1</strain>
    </source>
</reference>